<accession>A0A5E5P9Y4</accession>
<gene>
    <name evidence="1" type="ORF">PAP18089_04113</name>
</gene>
<dbReference type="OrthoDB" id="8912417at2"/>
<proteinExistence type="predicted"/>
<dbReference type="AlphaFoldDB" id="A0A5E5P9Y4"/>
<evidence type="ECO:0000313" key="1">
    <source>
        <dbReference type="EMBL" id="VVG73110.1"/>
    </source>
</evidence>
<evidence type="ECO:0008006" key="3">
    <source>
        <dbReference type="Google" id="ProtNLM"/>
    </source>
</evidence>
<evidence type="ECO:0000313" key="2">
    <source>
        <dbReference type="Proteomes" id="UP000364291"/>
    </source>
</evidence>
<dbReference type="RefSeq" id="WP_094067666.1">
    <property type="nucleotide sequence ID" value="NZ_CABPSX010000009.1"/>
</dbReference>
<organism evidence="1 2">
    <name type="scientific">Pandoraea apista</name>
    <dbReference type="NCBI Taxonomy" id="93218"/>
    <lineage>
        <taxon>Bacteria</taxon>
        <taxon>Pseudomonadati</taxon>
        <taxon>Pseudomonadota</taxon>
        <taxon>Betaproteobacteria</taxon>
        <taxon>Burkholderiales</taxon>
        <taxon>Burkholderiaceae</taxon>
        <taxon>Pandoraea</taxon>
    </lineage>
</organism>
<reference evidence="1 2" key="1">
    <citation type="submission" date="2019-08" db="EMBL/GenBank/DDBJ databases">
        <authorList>
            <person name="Peeters C."/>
        </authorList>
    </citation>
    <scope>NUCLEOTIDE SEQUENCE [LARGE SCALE GENOMIC DNA]</scope>
    <source>
        <strain evidence="1 2">LMG 18089</strain>
    </source>
</reference>
<dbReference type="EMBL" id="CABPSX010000009">
    <property type="protein sequence ID" value="VVG73110.1"/>
    <property type="molecule type" value="Genomic_DNA"/>
</dbReference>
<protein>
    <recommendedName>
        <fullName evidence="3">DUF4145 domain-containing protein</fullName>
    </recommendedName>
</protein>
<sequence length="142" mass="15771">MEISKLDAAMHQLNAALRLFFEGDYLSSLTLAGAAEGILSNLCERQGLPTAADRIADFHMKDTDPTLSTKNRRKVVFTVLNRGRNQAKHANVADENTVDVGQIYPLQMLMRAIPMARELGVSPSSEMAQLDTWIDKHPEAFE</sequence>
<name>A0A5E5P9Y4_9BURK</name>
<dbReference type="Proteomes" id="UP000364291">
    <property type="component" value="Unassembled WGS sequence"/>
</dbReference>